<feature type="non-terminal residue" evidence="1">
    <location>
        <position position="174"/>
    </location>
</feature>
<protein>
    <submittedName>
        <fullName evidence="1">Uncharacterized protein</fullName>
    </submittedName>
</protein>
<reference evidence="1 2" key="1">
    <citation type="journal article" date="2019" name="Genome Biol. Evol.">
        <title>Insights into the evolution of the New World diploid cottons (Gossypium, subgenus Houzingenia) based on genome sequencing.</title>
        <authorList>
            <person name="Grover C.E."/>
            <person name="Arick M.A. 2nd"/>
            <person name="Thrash A."/>
            <person name="Conover J.L."/>
            <person name="Sanders W.S."/>
            <person name="Peterson D.G."/>
            <person name="Frelichowski J.E."/>
            <person name="Scheffler J.A."/>
            <person name="Scheffler B.E."/>
            <person name="Wendel J.F."/>
        </authorList>
    </citation>
    <scope>NUCLEOTIDE SEQUENCE [LARGE SCALE GENOMIC DNA]</scope>
    <source>
        <strain evidence="1">6</strain>
        <tissue evidence="1">Leaf</tissue>
    </source>
</reference>
<comment type="caution">
    <text evidence="1">The sequence shown here is derived from an EMBL/GenBank/DDBJ whole genome shotgun (WGS) entry which is preliminary data.</text>
</comment>
<evidence type="ECO:0000313" key="2">
    <source>
        <dbReference type="Proteomes" id="UP000593575"/>
    </source>
</evidence>
<organism evidence="1 2">
    <name type="scientific">Gossypium armourianum</name>
    <dbReference type="NCBI Taxonomy" id="34283"/>
    <lineage>
        <taxon>Eukaryota</taxon>
        <taxon>Viridiplantae</taxon>
        <taxon>Streptophyta</taxon>
        <taxon>Embryophyta</taxon>
        <taxon>Tracheophyta</taxon>
        <taxon>Spermatophyta</taxon>
        <taxon>Magnoliopsida</taxon>
        <taxon>eudicotyledons</taxon>
        <taxon>Gunneridae</taxon>
        <taxon>Pentapetalae</taxon>
        <taxon>rosids</taxon>
        <taxon>malvids</taxon>
        <taxon>Malvales</taxon>
        <taxon>Malvaceae</taxon>
        <taxon>Malvoideae</taxon>
        <taxon>Gossypium</taxon>
    </lineage>
</organism>
<feature type="non-terminal residue" evidence="1">
    <location>
        <position position="1"/>
    </location>
</feature>
<evidence type="ECO:0000313" key="1">
    <source>
        <dbReference type="EMBL" id="MBA0845944.1"/>
    </source>
</evidence>
<dbReference type="EMBL" id="JABFAE010419439">
    <property type="protein sequence ID" value="MBA0845944.1"/>
    <property type="molecule type" value="Genomic_DNA"/>
</dbReference>
<accession>A0A7J9KHL2</accession>
<name>A0A7J9KHL2_9ROSI</name>
<gene>
    <name evidence="1" type="ORF">Goarm_022592</name>
</gene>
<dbReference type="Proteomes" id="UP000593575">
    <property type="component" value="Unassembled WGS sequence"/>
</dbReference>
<dbReference type="AlphaFoldDB" id="A0A7J9KHL2"/>
<sequence>EKFDLQGKVEDSDIFSHVAKLRKEFKSTSKTRYYKEMAKKEGREPLRLEQFRFQHFWKDGSDKLSSEVKDSMPTPESFFAPQDNIALENEVYTQVFDPDKDGKMLGYGHGMTKFKLFSYDSVTRGSQSTSAIIEAEERFIKLTEIREAKFMDMMDAREKKHRALFNECMAKEMS</sequence>
<proteinExistence type="predicted"/>
<keyword evidence="2" id="KW-1185">Reference proteome</keyword>